<dbReference type="KEGG" id="njp:NEJAP_2066"/>
<dbReference type="SMART" id="SM00028">
    <property type="entry name" value="TPR"/>
    <property type="match status" value="14"/>
</dbReference>
<dbReference type="Proteomes" id="UP000595332">
    <property type="component" value="Chromosome"/>
</dbReference>
<dbReference type="Pfam" id="PF13432">
    <property type="entry name" value="TPR_16"/>
    <property type="match status" value="2"/>
</dbReference>
<gene>
    <name evidence="3" type="ORF">NEJAP_2066</name>
</gene>
<organism evidence="3 4">
    <name type="scientific">Neptunomonas japonica JAMM 1380</name>
    <dbReference type="NCBI Taxonomy" id="1441457"/>
    <lineage>
        <taxon>Bacteria</taxon>
        <taxon>Pseudomonadati</taxon>
        <taxon>Pseudomonadota</taxon>
        <taxon>Gammaproteobacteria</taxon>
        <taxon>Oceanospirillales</taxon>
        <taxon>Oceanospirillaceae</taxon>
        <taxon>Neptunomonas</taxon>
    </lineage>
</organism>
<dbReference type="EMBL" id="AP014546">
    <property type="protein sequence ID" value="BBB30015.1"/>
    <property type="molecule type" value="Genomic_DNA"/>
</dbReference>
<evidence type="ECO:0008006" key="5">
    <source>
        <dbReference type="Google" id="ProtNLM"/>
    </source>
</evidence>
<dbReference type="InterPro" id="IPR019734">
    <property type="entry name" value="TPR_rpt"/>
</dbReference>
<feature type="repeat" description="TPR" evidence="1">
    <location>
        <begin position="201"/>
        <end position="234"/>
    </location>
</feature>
<dbReference type="PANTHER" id="PTHR12558:SF13">
    <property type="entry name" value="CELL DIVISION CYCLE PROTEIN 27 HOMOLOG"/>
    <property type="match status" value="1"/>
</dbReference>
<dbReference type="PROSITE" id="PS50005">
    <property type="entry name" value="TPR"/>
    <property type="match status" value="1"/>
</dbReference>
<evidence type="ECO:0000256" key="2">
    <source>
        <dbReference type="SAM" id="SignalP"/>
    </source>
</evidence>
<dbReference type="PANTHER" id="PTHR12558">
    <property type="entry name" value="CELL DIVISION CYCLE 16,23,27"/>
    <property type="match status" value="1"/>
</dbReference>
<keyword evidence="2" id="KW-0732">Signal</keyword>
<reference evidence="3 4" key="1">
    <citation type="journal article" date="2008" name="Int. J. Syst. Evol. Microbiol.">
        <title>Neptunomonas japonica sp. nov., an Osedax japonicus symbiont-like bacterium isolated from sediment adjacent to sperm whale carcasses off Kagoshima, Japan.</title>
        <authorList>
            <person name="Miyazaki M."/>
            <person name="Nogi Y."/>
            <person name="Fujiwara Y."/>
            <person name="Kawato M."/>
            <person name="Kubokawa K."/>
            <person name="Horikoshi K."/>
        </authorList>
    </citation>
    <scope>NUCLEOTIDE SEQUENCE [LARGE SCALE GENOMIC DNA]</scope>
    <source>
        <strain evidence="3 4">JAMM 1380</strain>
    </source>
</reference>
<dbReference type="SUPFAM" id="SSF48452">
    <property type="entry name" value="TPR-like"/>
    <property type="match status" value="5"/>
</dbReference>
<feature type="signal peptide" evidence="2">
    <location>
        <begin position="1"/>
        <end position="23"/>
    </location>
</feature>
<dbReference type="Gene3D" id="1.25.40.10">
    <property type="entry name" value="Tetratricopeptide repeat domain"/>
    <property type="match status" value="4"/>
</dbReference>
<keyword evidence="4" id="KW-1185">Reference proteome</keyword>
<name>A0A7R6SWP6_9GAMM</name>
<keyword evidence="1" id="KW-0802">TPR repeat</keyword>
<evidence type="ECO:0000313" key="4">
    <source>
        <dbReference type="Proteomes" id="UP000595332"/>
    </source>
</evidence>
<sequence length="935" mass="103330">MSFVSNAGVVILTLSCLSSAVGAENSSANEVAAYFEDANKLYYQDELASAVLQLKNALQADARHLPSLVLSGEIYLQQGDAKAAEHVLRQALLFGADSSLVVLNLAKAYLQLGDYQRIITDLPIDGLASRIQVDLLGYRAEAYTLLGQLKDARYAIDFALNIDSEALLPRLANVILLIREGVYDGALKSAQQLIVDWPNDARSWNSHASVVHALGKLEAAISSYDKALVIQPNHVDARVAKVGALIDLDRLDEADVDLTFLENESPYEPRAAYFRGLLLSKSGKAEEARLEYVKCTEVVAVLPKAKVASDPQLLMAAALAHHALKQWESVRAYLEMYLKKIPTDVGAHKLLADVLLGQDEPEKAIKLLNNARVLSETDAGLLAMLAAAYSQTGRHDRATHLLEEAVSKGDSLYIETQLAKSLLKSGEVDRGMLTLERVFSKQPSQQTAFLLTVSYIQQKLFAKAKDSARWLVEFSPDNLTYRNLLGIALFSKGEMVEAREQFAITLKQDPSFSASKLNLVKIEIAEKNLQKARVLADELMAEFPENTKVMLEMSRLESAAGNSNESLKWAEKAAALDGLSLEPVLYLAGLYTELGELELAESAAIKGVRNHSEDLSILSALGQIQILKNEPKAAQVTFKKMVKIAGYDAKALYKIALLQLRINEVSDARYSLTKVLQAQPDYYPAEVLQVELSTKLGMLENAERAAQQLQEKYPNNPVGFQLLGDVFMAREQYQRADTQYFQGLELKPVSALVSSRYKALQAQGKKIESGRVLAQWLQSNPQDSSIKLAHSEYLIASQDYKQAAISLVQLLESFPEDALLLNNMAYVLYKMDQPEALSYAKRAYEKAANVPQIADTLGWLLVESGSAEEGLKFLREASSRESNSPEILYHLSVALNAMERNKEAAIYLDRALLFAEEFEGKDRAVLLKQQMKMSK</sequence>
<accession>A0A7R6SWP6</accession>
<evidence type="ECO:0000256" key="1">
    <source>
        <dbReference type="PROSITE-ProRule" id="PRU00339"/>
    </source>
</evidence>
<protein>
    <recommendedName>
        <fullName evidence="5">PEP-CTERM system TPR-repeat protein PrsT</fullName>
    </recommendedName>
</protein>
<dbReference type="Pfam" id="PF13181">
    <property type="entry name" value="TPR_8"/>
    <property type="match status" value="1"/>
</dbReference>
<dbReference type="Pfam" id="PF13174">
    <property type="entry name" value="TPR_6"/>
    <property type="match status" value="1"/>
</dbReference>
<dbReference type="NCBIfam" id="TIGR02917">
    <property type="entry name" value="PEP_TPR_lipo"/>
    <property type="match status" value="1"/>
</dbReference>
<dbReference type="AlphaFoldDB" id="A0A7R6SWP6"/>
<dbReference type="InterPro" id="IPR011990">
    <property type="entry name" value="TPR-like_helical_dom_sf"/>
</dbReference>
<feature type="chain" id="PRO_5032864924" description="PEP-CTERM system TPR-repeat protein PrsT" evidence="2">
    <location>
        <begin position="24"/>
        <end position="935"/>
    </location>
</feature>
<proteinExistence type="predicted"/>
<dbReference type="RefSeq" id="WP_201347237.1">
    <property type="nucleotide sequence ID" value="NZ_AP014546.1"/>
</dbReference>
<dbReference type="InterPro" id="IPR014266">
    <property type="entry name" value="PEP-CTERM_TPR_PrsT"/>
</dbReference>
<evidence type="ECO:0000313" key="3">
    <source>
        <dbReference type="EMBL" id="BBB30015.1"/>
    </source>
</evidence>